<evidence type="ECO:0000256" key="4">
    <source>
        <dbReference type="ARBA" id="ARBA00022490"/>
    </source>
</evidence>
<evidence type="ECO:0000256" key="8">
    <source>
        <dbReference type="ARBA" id="ARBA00029784"/>
    </source>
</evidence>
<evidence type="ECO:0000256" key="1">
    <source>
        <dbReference type="ARBA" id="ARBA00004496"/>
    </source>
</evidence>
<dbReference type="PANTHER" id="PTHR15952">
    <property type="entry name" value="EXPORTIN-T/LOS1"/>
    <property type="match status" value="1"/>
</dbReference>
<keyword evidence="4 10" id="KW-0963">Cytoplasm</keyword>
<keyword evidence="6 10" id="KW-0694">RNA-binding</keyword>
<evidence type="ECO:0000259" key="12">
    <source>
        <dbReference type="Pfam" id="PF08389"/>
    </source>
</evidence>
<dbReference type="SUPFAM" id="SSF48371">
    <property type="entry name" value="ARM repeat"/>
    <property type="match status" value="1"/>
</dbReference>
<dbReference type="Gene3D" id="1.25.10.10">
    <property type="entry name" value="Leucine-rich Repeat Variant"/>
    <property type="match status" value="3"/>
</dbReference>
<feature type="domain" description="Exportin-T C-terminal" evidence="13">
    <location>
        <begin position="1016"/>
        <end position="1080"/>
    </location>
</feature>
<evidence type="ECO:0000256" key="5">
    <source>
        <dbReference type="ARBA" id="ARBA00022555"/>
    </source>
</evidence>
<evidence type="ECO:0000313" key="14">
    <source>
        <dbReference type="EMBL" id="OAE19490.1"/>
    </source>
</evidence>
<gene>
    <name evidence="14" type="ORF">AXG93_4794s1020</name>
</gene>
<dbReference type="InterPro" id="IPR040017">
    <property type="entry name" value="XPOT"/>
</dbReference>
<evidence type="ECO:0000256" key="2">
    <source>
        <dbReference type="ARBA" id="ARBA00018928"/>
    </source>
</evidence>
<dbReference type="InterPro" id="IPR011989">
    <property type="entry name" value="ARM-like"/>
</dbReference>
<sequence length="1092" mass="122981">MDDFEKAIFFSFDQTGAVDAQLKAQARAYCEQAKQSPTIWQACLEKFRVSQYAEVQFWCLQALEEITRQRYRSLDPQERQFIRSSLLAAMCNYDVDEQKPGSLGSRTTFVKNKLAQIIVILISIDYPSEWPSVFLEMLNHLSKGAVVVDMFCRVLNTLDEEVISLDFLRTSEEIAAATRIKDAMRQQCITQIVGAWYNLAVMYRVQMPYLTCSILETMHRYVAWIDIGLVANDSIVPLLFELLVSQTELSVLRGAAADCLLAIVSKRMETTSKLALLQKLHIGQACSRITETQEPEFALKLTALLTGLATEILECSKKMDFHPNSSQTTAATNAVTLMLDEVLPSVFYFMQHGDEDMSSTTFQFLSNYVARMKSGLECNGKQAAHVAQILEVIRNRMLYDPSSKDSLDGPDKEGQEEEEKLLEFRKDLFGLFRSIHRVAPDITRSFVRSTLLTALGNSETSFENVEAAIALLHLLGERVLEYDMLDEKGLLVEMVRTLLSNTVPCHSHRVVSLSYLETITRFVRYVQLHPEYIPSVLAAFLDCRGLRHPNPSVSSRASYLFMRLVKVLRAQLVPYVEDILQGLESTLSAITSKGSDGKGDADDRCYAYEAAGLLIGMEDIVEEQQLKYVTALLVPLCAQVDAILSCEAYRGDLVGPPGVVINLQQVILAISHMSKGFGEQLITNSRPSIGNLFKQTLDVILRILVIFPKNKVLRSRVISFLHRMVDVLGSAVFPVLPVAIQQLLNDCEPKDLADFILLINQLVNKFKLGMSNILQEVFPAVVGRVLTLLPKDGFPEGSGTNTETNRGIHQRWVLKRQGIFIIVVLYFLGRLAAGTPTDSHSERVQTGQQVDKTATPFATSPEVRELQELHRCFFTFLHVVTSNDLSLVLITPQSRHWLQDISQLILEAACHHKDVLVRKICVQIFTKLISDWCAGSTVEEKVPGFRRFVIERFASECCVYSVLQTSFDLRDANTFTTKYLSHEILYSPLPVEMTDEVKSVWPNVKDANIVGLLQFSLFGEIVTAQKTLYEKCGEEFWMHLATKLLPAVHCPPNLAEQYCLHIQTSGPKDLKAFYKPFIEKLRPQQNGSLANR</sequence>
<dbReference type="GO" id="GO:0031267">
    <property type="term" value="F:small GTPase binding"/>
    <property type="evidence" value="ECO:0007669"/>
    <property type="project" value="InterPro"/>
</dbReference>
<comment type="caution">
    <text evidence="14">The sequence shown here is derived from an EMBL/GenBank/DDBJ whole genome shotgun (WGS) entry which is preliminary data.</text>
</comment>
<keyword evidence="3 10" id="KW-0813">Transport</keyword>
<dbReference type="GO" id="GO:0071528">
    <property type="term" value="P:tRNA re-export from nucleus"/>
    <property type="evidence" value="ECO:0007669"/>
    <property type="project" value="UniProtKB-UniRule"/>
</dbReference>
<dbReference type="Pfam" id="PF08389">
    <property type="entry name" value="Xpo1"/>
    <property type="match status" value="1"/>
</dbReference>
<feature type="domain" description="Exportin-1/Importin-beta-like" evidence="12">
    <location>
        <begin position="108"/>
        <end position="260"/>
    </location>
</feature>
<dbReference type="GO" id="GO:0005643">
    <property type="term" value="C:nuclear pore"/>
    <property type="evidence" value="ECO:0007669"/>
    <property type="project" value="TreeGrafter"/>
</dbReference>
<dbReference type="PANTHER" id="PTHR15952:SF11">
    <property type="entry name" value="EXPORTIN-T"/>
    <property type="match status" value="1"/>
</dbReference>
<keyword evidence="15" id="KW-1185">Reference proteome</keyword>
<evidence type="ECO:0000256" key="10">
    <source>
        <dbReference type="RuleBase" id="RU366037"/>
    </source>
</evidence>
<dbReference type="AlphaFoldDB" id="A0A176VF65"/>
<dbReference type="EMBL" id="LVLJ01003848">
    <property type="protein sequence ID" value="OAE19490.1"/>
    <property type="molecule type" value="Genomic_DNA"/>
</dbReference>
<comment type="similarity">
    <text evidence="10">Belongs to the exportin family.</text>
</comment>
<dbReference type="InterPro" id="IPR013598">
    <property type="entry name" value="Exportin-1/Importin-b-like"/>
</dbReference>
<dbReference type="GO" id="GO:0006886">
    <property type="term" value="P:intracellular protein transport"/>
    <property type="evidence" value="ECO:0007669"/>
    <property type="project" value="InterPro"/>
</dbReference>
<dbReference type="GO" id="GO:0005737">
    <property type="term" value="C:cytoplasm"/>
    <property type="evidence" value="ECO:0007669"/>
    <property type="project" value="UniProtKB-SubCell"/>
</dbReference>
<keyword evidence="5 10" id="KW-0820">tRNA-binding</keyword>
<evidence type="ECO:0000259" key="11">
    <source>
        <dbReference type="Pfam" id="PF03810"/>
    </source>
</evidence>
<evidence type="ECO:0000256" key="9">
    <source>
        <dbReference type="ARBA" id="ARBA00032199"/>
    </source>
</evidence>
<dbReference type="InterPro" id="IPR045546">
    <property type="entry name" value="Exportin-T_C"/>
</dbReference>
<name>A0A176VF65_MARPO</name>
<feature type="domain" description="Exportin-T C-terminal" evidence="13">
    <location>
        <begin position="332"/>
        <end position="791"/>
    </location>
</feature>
<organism evidence="14 15">
    <name type="scientific">Marchantia polymorpha subsp. ruderalis</name>
    <dbReference type="NCBI Taxonomy" id="1480154"/>
    <lineage>
        <taxon>Eukaryota</taxon>
        <taxon>Viridiplantae</taxon>
        <taxon>Streptophyta</taxon>
        <taxon>Embryophyta</taxon>
        <taxon>Marchantiophyta</taxon>
        <taxon>Marchantiopsida</taxon>
        <taxon>Marchantiidae</taxon>
        <taxon>Marchantiales</taxon>
        <taxon>Marchantiaceae</taxon>
        <taxon>Marchantia</taxon>
    </lineage>
</organism>
<evidence type="ECO:0000259" key="13">
    <source>
        <dbReference type="Pfam" id="PF19282"/>
    </source>
</evidence>
<feature type="domain" description="Importin N-terminal" evidence="11">
    <location>
        <begin position="28"/>
        <end position="90"/>
    </location>
</feature>
<protein>
    <recommendedName>
        <fullName evidence="2 10">Exportin-T</fullName>
    </recommendedName>
    <alternativeName>
        <fullName evidence="8 10">Exportin(tRNA)</fullName>
    </alternativeName>
    <alternativeName>
        <fullName evidence="9 10">tRNA exportin</fullName>
    </alternativeName>
</protein>
<evidence type="ECO:0000256" key="6">
    <source>
        <dbReference type="ARBA" id="ARBA00022884"/>
    </source>
</evidence>
<comment type="subcellular location">
    <subcellularLocation>
        <location evidence="1 10">Cytoplasm</location>
    </subcellularLocation>
    <subcellularLocation>
        <location evidence="10">Nucleus</location>
    </subcellularLocation>
    <text evidence="10">Shuttles between the nucleus and the cytoplasm.</text>
</comment>
<dbReference type="InterPro" id="IPR001494">
    <property type="entry name" value="Importin-beta_N"/>
</dbReference>
<dbReference type="GO" id="GO:0000049">
    <property type="term" value="F:tRNA binding"/>
    <property type="evidence" value="ECO:0007669"/>
    <property type="project" value="UniProtKB-UniRule"/>
</dbReference>
<dbReference type="GO" id="GO:0016363">
    <property type="term" value="C:nuclear matrix"/>
    <property type="evidence" value="ECO:0007669"/>
    <property type="project" value="TreeGrafter"/>
</dbReference>
<comment type="function">
    <text evidence="10">tRNA nucleus export receptor which facilitates tRNA translocation across the nuclear pore complex.</text>
</comment>
<dbReference type="Pfam" id="PF03810">
    <property type="entry name" value="IBN_N"/>
    <property type="match status" value="1"/>
</dbReference>
<evidence type="ECO:0000313" key="15">
    <source>
        <dbReference type="Proteomes" id="UP000077202"/>
    </source>
</evidence>
<evidence type="ECO:0000256" key="7">
    <source>
        <dbReference type="ARBA" id="ARBA00023242"/>
    </source>
</evidence>
<reference evidence="14" key="1">
    <citation type="submission" date="2016-03" db="EMBL/GenBank/DDBJ databases">
        <title>Mechanisms controlling the formation of the plant cell surface in tip-growing cells are functionally conserved among land plants.</title>
        <authorList>
            <person name="Honkanen S."/>
            <person name="Jones V.A."/>
            <person name="Morieri G."/>
            <person name="Champion C."/>
            <person name="Hetherington A.J."/>
            <person name="Kelly S."/>
            <person name="Saint-Marcoux D."/>
            <person name="Proust H."/>
            <person name="Prescott H."/>
            <person name="Dolan L."/>
        </authorList>
    </citation>
    <scope>NUCLEOTIDE SEQUENCE [LARGE SCALE GENOMIC DNA]</scope>
    <source>
        <tissue evidence="14">Whole gametophyte</tissue>
    </source>
</reference>
<evidence type="ECO:0000256" key="3">
    <source>
        <dbReference type="ARBA" id="ARBA00022448"/>
    </source>
</evidence>
<dbReference type="Pfam" id="PF19282">
    <property type="entry name" value="Exportin-T"/>
    <property type="match status" value="3"/>
</dbReference>
<proteinExistence type="inferred from homology"/>
<dbReference type="Proteomes" id="UP000077202">
    <property type="component" value="Unassembled WGS sequence"/>
</dbReference>
<feature type="domain" description="Exportin-T C-terminal" evidence="13">
    <location>
        <begin position="865"/>
        <end position="974"/>
    </location>
</feature>
<accession>A0A176VF65</accession>
<keyword evidence="7 10" id="KW-0539">Nucleus</keyword>
<dbReference type="InterPro" id="IPR016024">
    <property type="entry name" value="ARM-type_fold"/>
</dbReference>